<sequence>MFCTSIYVNEPIIDQEALQSYFRQQPTVINTLTGLAWPIFTTMYRIASLIRKKRERASLSARKGNSWNYDELVDLVSEAEKIQQDLDTEKRLIDEVIESGWTHRLMSMITSLKNAFHLEHPRLEAHRCLHEAFRLTCVLQLRCQVLNEPSTSLPIRLLIRQLLGLLESMMKQNLPGWCSCHWVQFQTALYCLDIKCENEQSDRDRINVLYDRTL</sequence>
<dbReference type="EMBL" id="JASBWV010000020">
    <property type="protein sequence ID" value="KAJ9120480.1"/>
    <property type="molecule type" value="Genomic_DNA"/>
</dbReference>
<evidence type="ECO:0000313" key="1">
    <source>
        <dbReference type="EMBL" id="KAJ9120480.1"/>
    </source>
</evidence>
<organism evidence="1 2">
    <name type="scientific">Naganishia onofrii</name>
    <dbReference type="NCBI Taxonomy" id="1851511"/>
    <lineage>
        <taxon>Eukaryota</taxon>
        <taxon>Fungi</taxon>
        <taxon>Dikarya</taxon>
        <taxon>Basidiomycota</taxon>
        <taxon>Agaricomycotina</taxon>
        <taxon>Tremellomycetes</taxon>
        <taxon>Filobasidiales</taxon>
        <taxon>Filobasidiaceae</taxon>
        <taxon>Naganishia</taxon>
    </lineage>
</organism>
<reference evidence="1" key="1">
    <citation type="submission" date="2023-04" db="EMBL/GenBank/DDBJ databases">
        <title>Draft Genome sequencing of Naganishia species isolated from polar environments using Oxford Nanopore Technology.</title>
        <authorList>
            <person name="Leo P."/>
            <person name="Venkateswaran K."/>
        </authorList>
    </citation>
    <scope>NUCLEOTIDE SEQUENCE</scope>
    <source>
        <strain evidence="1">DBVPG 5303</strain>
    </source>
</reference>
<protein>
    <submittedName>
        <fullName evidence="1">Uncharacterized protein</fullName>
    </submittedName>
</protein>
<dbReference type="Proteomes" id="UP001234202">
    <property type="component" value="Unassembled WGS sequence"/>
</dbReference>
<accession>A0ACC2XAP9</accession>
<comment type="caution">
    <text evidence="1">The sequence shown here is derived from an EMBL/GenBank/DDBJ whole genome shotgun (WGS) entry which is preliminary data.</text>
</comment>
<proteinExistence type="predicted"/>
<evidence type="ECO:0000313" key="2">
    <source>
        <dbReference type="Proteomes" id="UP001234202"/>
    </source>
</evidence>
<gene>
    <name evidence="1" type="ORF">QFC24_005153</name>
</gene>
<keyword evidence="2" id="KW-1185">Reference proteome</keyword>
<name>A0ACC2XAP9_9TREE</name>